<dbReference type="PRINTS" id="PR00075">
    <property type="entry name" value="FACDDSATRASE"/>
</dbReference>
<dbReference type="AlphaFoldDB" id="A0A0L7LAJ5"/>
<dbReference type="STRING" id="104452.A0A0L7LAJ5"/>
<dbReference type="GO" id="GO:0006636">
    <property type="term" value="P:unsaturated fatty acid biosynthetic process"/>
    <property type="evidence" value="ECO:0007669"/>
    <property type="project" value="TreeGrafter"/>
</dbReference>
<evidence type="ECO:0000313" key="12">
    <source>
        <dbReference type="EMBL" id="KOB72226.1"/>
    </source>
</evidence>
<evidence type="ECO:0000256" key="7">
    <source>
        <dbReference type="ARBA" id="ARBA00023002"/>
    </source>
</evidence>
<evidence type="ECO:0000256" key="2">
    <source>
        <dbReference type="ARBA" id="ARBA00009295"/>
    </source>
</evidence>
<dbReference type="EMBL" id="JTDY01002055">
    <property type="protein sequence ID" value="KOB72226.1"/>
    <property type="molecule type" value="Genomic_DNA"/>
</dbReference>
<comment type="similarity">
    <text evidence="2 11">Belongs to the fatty acid desaturase type 1 family.</text>
</comment>
<dbReference type="PANTHER" id="PTHR11351:SF61">
    <property type="entry name" value="RH14937P"/>
    <property type="match status" value="1"/>
</dbReference>
<keyword evidence="4 11" id="KW-0812">Transmembrane</keyword>
<evidence type="ECO:0000256" key="3">
    <source>
        <dbReference type="ARBA" id="ARBA00022516"/>
    </source>
</evidence>
<keyword evidence="13" id="KW-1185">Reference proteome</keyword>
<evidence type="ECO:0000256" key="5">
    <source>
        <dbReference type="ARBA" id="ARBA00022832"/>
    </source>
</evidence>
<dbReference type="Proteomes" id="UP000037510">
    <property type="component" value="Unassembled WGS sequence"/>
</dbReference>
<evidence type="ECO:0000256" key="6">
    <source>
        <dbReference type="ARBA" id="ARBA00022989"/>
    </source>
</evidence>
<evidence type="ECO:0000256" key="11">
    <source>
        <dbReference type="RuleBase" id="RU000581"/>
    </source>
</evidence>
<evidence type="ECO:0000256" key="1">
    <source>
        <dbReference type="ARBA" id="ARBA00004141"/>
    </source>
</evidence>
<comment type="domain">
    <text evidence="11">The histidine box domains are involved in binding the catalytic metal ions.</text>
</comment>
<reference evidence="12 13" key="1">
    <citation type="journal article" date="2015" name="Genome Biol. Evol.">
        <title>The genome of winter moth (Operophtera brumata) provides a genomic perspective on sexual dimorphism and phenology.</title>
        <authorList>
            <person name="Derks M.F."/>
            <person name="Smit S."/>
            <person name="Salis L."/>
            <person name="Schijlen E."/>
            <person name="Bossers A."/>
            <person name="Mateman C."/>
            <person name="Pijl A.S."/>
            <person name="de Ridder D."/>
            <person name="Groenen M.A."/>
            <person name="Visser M.E."/>
            <person name="Megens H.J."/>
        </authorList>
    </citation>
    <scope>NUCLEOTIDE SEQUENCE [LARGE SCALE GENOMIC DNA]</scope>
    <source>
        <strain evidence="12">WM2013NL</strain>
        <tissue evidence="12">Head and thorax</tissue>
    </source>
</reference>
<dbReference type="GO" id="GO:0005789">
    <property type="term" value="C:endoplasmic reticulum membrane"/>
    <property type="evidence" value="ECO:0007669"/>
    <property type="project" value="TreeGrafter"/>
</dbReference>
<keyword evidence="8" id="KW-0443">Lipid metabolism</keyword>
<feature type="non-terminal residue" evidence="12">
    <location>
        <position position="1"/>
    </location>
</feature>
<comment type="subcellular location">
    <subcellularLocation>
        <location evidence="1">Membrane</location>
        <topology evidence="1">Multi-pass membrane protein</topology>
    </subcellularLocation>
</comment>
<dbReference type="CDD" id="cd03505">
    <property type="entry name" value="Delta9-FADS-like"/>
    <property type="match status" value="1"/>
</dbReference>
<keyword evidence="7 11" id="KW-0560">Oxidoreductase</keyword>
<keyword evidence="10 11" id="KW-0275">Fatty acid biosynthesis</keyword>
<evidence type="ECO:0000313" key="13">
    <source>
        <dbReference type="Proteomes" id="UP000037510"/>
    </source>
</evidence>
<name>A0A0L7LAJ5_OPEBR</name>
<dbReference type="GO" id="GO:0005506">
    <property type="term" value="F:iron ion binding"/>
    <property type="evidence" value="ECO:0007669"/>
    <property type="project" value="TreeGrafter"/>
</dbReference>
<evidence type="ECO:0000256" key="4">
    <source>
        <dbReference type="ARBA" id="ARBA00022692"/>
    </source>
</evidence>
<accession>A0A0L7LAJ5</accession>
<evidence type="ECO:0000256" key="9">
    <source>
        <dbReference type="ARBA" id="ARBA00023136"/>
    </source>
</evidence>
<proteinExistence type="inferred from homology"/>
<sequence length="139" mass="16325">RDIYTWALDHRVHHKYTETVADPHDIRRGFWFAHVGWLVLTPHPAVEDRRAALMKTSLDLMADPVVRLQQKFIKSVENGMVSLAALGEGWHNYHHVFPWDYRTSELGRLNISTTFIDVCERIGWAYDCKSFVLWFKASR</sequence>
<evidence type="ECO:0000256" key="10">
    <source>
        <dbReference type="ARBA" id="ARBA00023160"/>
    </source>
</evidence>
<keyword evidence="6" id="KW-1133">Transmembrane helix</keyword>
<gene>
    <name evidence="12" type="ORF">OBRU01_12642</name>
</gene>
<keyword evidence="3 11" id="KW-0444">Lipid biosynthesis</keyword>
<dbReference type="InterPro" id="IPR015876">
    <property type="entry name" value="Acyl-CoA_DS"/>
</dbReference>
<protein>
    <submittedName>
        <fullName evidence="12">Uncharacterized protein</fullName>
    </submittedName>
</protein>
<organism evidence="12 13">
    <name type="scientific">Operophtera brumata</name>
    <name type="common">Winter moth</name>
    <name type="synonym">Phalaena brumata</name>
    <dbReference type="NCBI Taxonomy" id="104452"/>
    <lineage>
        <taxon>Eukaryota</taxon>
        <taxon>Metazoa</taxon>
        <taxon>Ecdysozoa</taxon>
        <taxon>Arthropoda</taxon>
        <taxon>Hexapoda</taxon>
        <taxon>Insecta</taxon>
        <taxon>Pterygota</taxon>
        <taxon>Neoptera</taxon>
        <taxon>Endopterygota</taxon>
        <taxon>Lepidoptera</taxon>
        <taxon>Glossata</taxon>
        <taxon>Ditrysia</taxon>
        <taxon>Geometroidea</taxon>
        <taxon>Geometridae</taxon>
        <taxon>Larentiinae</taxon>
        <taxon>Operophtera</taxon>
    </lineage>
</organism>
<keyword evidence="9" id="KW-0472">Membrane</keyword>
<comment type="caution">
    <text evidence="12">The sequence shown here is derived from an EMBL/GenBank/DDBJ whole genome shotgun (WGS) entry which is preliminary data.</text>
</comment>
<dbReference type="GO" id="GO:0004768">
    <property type="term" value="F:stearoyl-CoA 9-desaturase activity"/>
    <property type="evidence" value="ECO:0007669"/>
    <property type="project" value="TreeGrafter"/>
</dbReference>
<evidence type="ECO:0000256" key="8">
    <source>
        <dbReference type="ARBA" id="ARBA00023098"/>
    </source>
</evidence>
<keyword evidence="5" id="KW-0276">Fatty acid metabolism</keyword>
<dbReference type="PANTHER" id="PTHR11351">
    <property type="entry name" value="ACYL-COA DESATURASE"/>
    <property type="match status" value="1"/>
</dbReference>
<comment type="cofactor">
    <cofactor evidence="11">
        <name>Fe(2+)</name>
        <dbReference type="ChEBI" id="CHEBI:29033"/>
    </cofactor>
</comment>